<keyword evidence="2" id="KW-1185">Reference proteome</keyword>
<dbReference type="EMBL" id="QPFP01000005">
    <property type="protein sequence ID" value="TEB36933.1"/>
    <property type="molecule type" value="Genomic_DNA"/>
</dbReference>
<accession>A0A4Y7TRX2</accession>
<protein>
    <submittedName>
        <fullName evidence="1">Uncharacterized protein</fullName>
    </submittedName>
</protein>
<organism evidence="1 2">
    <name type="scientific">Coprinellus micaceus</name>
    <name type="common">Glistening ink-cap mushroom</name>
    <name type="synonym">Coprinus micaceus</name>
    <dbReference type="NCBI Taxonomy" id="71717"/>
    <lineage>
        <taxon>Eukaryota</taxon>
        <taxon>Fungi</taxon>
        <taxon>Dikarya</taxon>
        <taxon>Basidiomycota</taxon>
        <taxon>Agaricomycotina</taxon>
        <taxon>Agaricomycetes</taxon>
        <taxon>Agaricomycetidae</taxon>
        <taxon>Agaricales</taxon>
        <taxon>Agaricineae</taxon>
        <taxon>Psathyrellaceae</taxon>
        <taxon>Coprinellus</taxon>
    </lineage>
</organism>
<comment type="caution">
    <text evidence="1">The sequence shown here is derived from an EMBL/GenBank/DDBJ whole genome shotgun (WGS) entry which is preliminary data.</text>
</comment>
<proteinExistence type="predicted"/>
<gene>
    <name evidence="1" type="ORF">FA13DRAFT_1706115</name>
</gene>
<dbReference type="AlphaFoldDB" id="A0A4Y7TRX2"/>
<reference evidence="1 2" key="1">
    <citation type="journal article" date="2019" name="Nat. Ecol. Evol.">
        <title>Megaphylogeny resolves global patterns of mushroom evolution.</title>
        <authorList>
            <person name="Varga T."/>
            <person name="Krizsan K."/>
            <person name="Foldi C."/>
            <person name="Dima B."/>
            <person name="Sanchez-Garcia M."/>
            <person name="Sanchez-Ramirez S."/>
            <person name="Szollosi G.J."/>
            <person name="Szarkandi J.G."/>
            <person name="Papp V."/>
            <person name="Albert L."/>
            <person name="Andreopoulos W."/>
            <person name="Angelini C."/>
            <person name="Antonin V."/>
            <person name="Barry K.W."/>
            <person name="Bougher N.L."/>
            <person name="Buchanan P."/>
            <person name="Buyck B."/>
            <person name="Bense V."/>
            <person name="Catcheside P."/>
            <person name="Chovatia M."/>
            <person name="Cooper J."/>
            <person name="Damon W."/>
            <person name="Desjardin D."/>
            <person name="Finy P."/>
            <person name="Geml J."/>
            <person name="Haridas S."/>
            <person name="Hughes K."/>
            <person name="Justo A."/>
            <person name="Karasinski D."/>
            <person name="Kautmanova I."/>
            <person name="Kiss B."/>
            <person name="Kocsube S."/>
            <person name="Kotiranta H."/>
            <person name="LaButti K.M."/>
            <person name="Lechner B.E."/>
            <person name="Liimatainen K."/>
            <person name="Lipzen A."/>
            <person name="Lukacs Z."/>
            <person name="Mihaltcheva S."/>
            <person name="Morgado L.N."/>
            <person name="Niskanen T."/>
            <person name="Noordeloos M.E."/>
            <person name="Ohm R.A."/>
            <person name="Ortiz-Santana B."/>
            <person name="Ovrebo C."/>
            <person name="Racz N."/>
            <person name="Riley R."/>
            <person name="Savchenko A."/>
            <person name="Shiryaev A."/>
            <person name="Soop K."/>
            <person name="Spirin V."/>
            <person name="Szebenyi C."/>
            <person name="Tomsovsky M."/>
            <person name="Tulloss R.E."/>
            <person name="Uehling J."/>
            <person name="Grigoriev I.V."/>
            <person name="Vagvolgyi C."/>
            <person name="Papp T."/>
            <person name="Martin F.M."/>
            <person name="Miettinen O."/>
            <person name="Hibbett D.S."/>
            <person name="Nagy L.G."/>
        </authorList>
    </citation>
    <scope>NUCLEOTIDE SEQUENCE [LARGE SCALE GENOMIC DNA]</scope>
    <source>
        <strain evidence="1 2">FP101781</strain>
    </source>
</reference>
<evidence type="ECO:0000313" key="2">
    <source>
        <dbReference type="Proteomes" id="UP000298030"/>
    </source>
</evidence>
<evidence type="ECO:0000313" key="1">
    <source>
        <dbReference type="EMBL" id="TEB36933.1"/>
    </source>
</evidence>
<name>A0A4Y7TRX2_COPMI</name>
<dbReference type="Proteomes" id="UP000298030">
    <property type="component" value="Unassembled WGS sequence"/>
</dbReference>
<sequence length="262" mass="29081">MTSFLPLHLSSIFASPFLLLPDLEPRINAPALSQGEYAGLTFFAADVPVSDHRKARQTEPIILHRPSLGPQPQLIISAIRTPPFHVPTLDLSMLAFDRIGVRGTGPATPSPSWKFFYFSSHPLPPRSCSRLSTLNPTPNAAQVPQRHHSPIPPGTSFQHPLHSPLPSTFTSFAQRESPVAFSSTFLSPFDTPQPKFSPSCRLRTSDMLRKFGVVLGRGWWGFLGRSIRDVGGPTSFNKKSRTKLSRRNWLGEELRRMVRAPG</sequence>